<accession>A0A0A2MF65</accession>
<dbReference type="Proteomes" id="UP000030111">
    <property type="component" value="Unassembled WGS sequence"/>
</dbReference>
<comment type="caution">
    <text evidence="1">The sequence shown here is derived from an EMBL/GenBank/DDBJ whole genome shotgun (WGS) entry which is preliminary data.</text>
</comment>
<sequence length="531" mass="61545">MFAQKELSKDYSYTASNPYKVFDADNKLYFYRDGEIMTVKIDKKEILIQKLNSAGDKPSFIAEKLYESKELFPKNYQLEEVEEYGDKYYFFFSSWDGDNEKEQLFYREIDFKKGEFVGENKLMFQVEGKIAGSPTAILYIGMFAPGISIGVQDKFDFLISADKQKMLIEYRKKPLVKSDKKSYDIIGVNAYDSNLNPVWNNELTMPYTERRMNLLDYSIDKEANAYLLVKVFHDDSNDDKKHRKDTEANYHVELFRVKAGTTDIDITKIDVNDKFINRLWLYESPDDYMVCAGFYNKGKVLDNVGGIMVFKVKKDGGLYDKSTHEIPLEILNEHVSNRAKKKNNKADEKGGAEFNNLVLDKLQIDTDGSLVLLGEQYFYENHPMSKSNYVSYHYYDVLVTKIDPSGKLAWMKKLPKRQIGTRGRGGMSYKHFYANNNHYVVYLDNVKNFNLPVDETPSTHSDGQGGYFTSYKINDATGEAVSSSIFNVRDMEDMTIYQFSVKRILQTGDDEFALEVYKKKKEDVMIKIKML</sequence>
<evidence type="ECO:0000313" key="2">
    <source>
        <dbReference type="Proteomes" id="UP000030111"/>
    </source>
</evidence>
<dbReference type="eggNOG" id="ENOG502ZA6F">
    <property type="taxonomic scope" value="Bacteria"/>
</dbReference>
<dbReference type="STRING" id="1121898.GCA_000422725_04033"/>
<keyword evidence="2" id="KW-1185">Reference proteome</keyword>
<dbReference type="EMBL" id="JRLY01000021">
    <property type="protein sequence ID" value="KGO91327.1"/>
    <property type="molecule type" value="Genomic_DNA"/>
</dbReference>
<gene>
    <name evidence="1" type="ORF">Q766_18795</name>
</gene>
<proteinExistence type="predicted"/>
<evidence type="ECO:0000313" key="1">
    <source>
        <dbReference type="EMBL" id="KGO91327.1"/>
    </source>
</evidence>
<reference evidence="1 2" key="1">
    <citation type="submission" date="2013-09" db="EMBL/GenBank/DDBJ databases">
        <authorList>
            <person name="Zeng Z."/>
            <person name="Chen C."/>
        </authorList>
    </citation>
    <scope>NUCLEOTIDE SEQUENCE [LARGE SCALE GENOMIC DNA]</scope>
    <source>
        <strain evidence="1 2">WB 4.1-42</strain>
    </source>
</reference>
<organism evidence="1 2">
    <name type="scientific">Flavobacterium subsaxonicum WB 4.1-42 = DSM 21790</name>
    <dbReference type="NCBI Taxonomy" id="1121898"/>
    <lineage>
        <taxon>Bacteria</taxon>
        <taxon>Pseudomonadati</taxon>
        <taxon>Bacteroidota</taxon>
        <taxon>Flavobacteriia</taxon>
        <taxon>Flavobacteriales</taxon>
        <taxon>Flavobacteriaceae</taxon>
        <taxon>Flavobacterium</taxon>
    </lineage>
</organism>
<name>A0A0A2MF65_9FLAO</name>
<protein>
    <submittedName>
        <fullName evidence="1">Uncharacterized protein</fullName>
    </submittedName>
</protein>
<dbReference type="AlphaFoldDB" id="A0A0A2MF65"/>